<name>A0A158PAV6_ANGCA</name>
<dbReference type="STRING" id="6313.A0A158PAV6"/>
<dbReference type="WBParaSite" id="ACAC_0001005801-mRNA-1">
    <property type="protein sequence ID" value="ACAC_0001005801-mRNA-1"/>
    <property type="gene ID" value="ACAC_0001005801"/>
</dbReference>
<sequence>LRNTHLFGSYLGNYRVGEAPIGTSQCAGVAGRVQEILKAPLKTLSEEPFKVSKEEFGGFGPDWILGCAFMSQFCNIFDIGHKRVGFAQSRIVSRSKERPRGAYLSDEHDMKHGKIIDIFNGEDDGDILPLQGEPRSRIVSRSEERPRGTYLSDEHDMKHVYIQRMCTPFMLPCIRFYLLCNYIYIYIYIHIHIYIYMCMYTYTRIHIHMQRARVEQWAEAPCNTHVE</sequence>
<evidence type="ECO:0000313" key="2">
    <source>
        <dbReference type="WBParaSite" id="ACAC_0001005801-mRNA-1"/>
    </source>
</evidence>
<dbReference type="Proteomes" id="UP000035642">
    <property type="component" value="Unassembled WGS sequence"/>
</dbReference>
<dbReference type="Gene3D" id="2.40.70.10">
    <property type="entry name" value="Acid Proteases"/>
    <property type="match status" value="1"/>
</dbReference>
<proteinExistence type="predicted"/>
<organism evidence="1 2">
    <name type="scientific">Angiostrongylus cantonensis</name>
    <name type="common">Rat lungworm</name>
    <dbReference type="NCBI Taxonomy" id="6313"/>
    <lineage>
        <taxon>Eukaryota</taxon>
        <taxon>Metazoa</taxon>
        <taxon>Ecdysozoa</taxon>
        <taxon>Nematoda</taxon>
        <taxon>Chromadorea</taxon>
        <taxon>Rhabditida</taxon>
        <taxon>Rhabditina</taxon>
        <taxon>Rhabditomorpha</taxon>
        <taxon>Strongyloidea</taxon>
        <taxon>Metastrongylidae</taxon>
        <taxon>Angiostrongylus</taxon>
    </lineage>
</organism>
<dbReference type="AlphaFoldDB" id="A0A158PAV6"/>
<reference evidence="1" key="1">
    <citation type="submission" date="2012-09" db="EMBL/GenBank/DDBJ databases">
        <authorList>
            <person name="Martin A.A."/>
        </authorList>
    </citation>
    <scope>NUCLEOTIDE SEQUENCE</scope>
</reference>
<accession>A0A158PAV6</accession>
<dbReference type="SUPFAM" id="SSF50630">
    <property type="entry name" value="Acid proteases"/>
    <property type="match status" value="1"/>
</dbReference>
<keyword evidence="1" id="KW-1185">Reference proteome</keyword>
<evidence type="ECO:0000313" key="1">
    <source>
        <dbReference type="Proteomes" id="UP000035642"/>
    </source>
</evidence>
<reference evidence="2" key="2">
    <citation type="submission" date="2016-04" db="UniProtKB">
        <authorList>
            <consortium name="WormBaseParasite"/>
        </authorList>
    </citation>
    <scope>IDENTIFICATION</scope>
</reference>
<dbReference type="InterPro" id="IPR021109">
    <property type="entry name" value="Peptidase_aspartic_dom_sf"/>
</dbReference>
<protein>
    <submittedName>
        <fullName evidence="2">Peptidase A1 domain-containing protein</fullName>
    </submittedName>
</protein>